<comment type="caution">
    <text evidence="1">The sequence shown here is derived from an EMBL/GenBank/DDBJ whole genome shotgun (WGS) entry which is preliminary data.</text>
</comment>
<organism evidence="1 2">
    <name type="scientific">Candidatus Synechococcus calcipolaris G9</name>
    <dbReference type="NCBI Taxonomy" id="1497997"/>
    <lineage>
        <taxon>Bacteria</taxon>
        <taxon>Bacillati</taxon>
        <taxon>Cyanobacteriota</taxon>
        <taxon>Cyanophyceae</taxon>
        <taxon>Synechococcales</taxon>
        <taxon>Synechococcaceae</taxon>
        <taxon>Synechococcus</taxon>
    </lineage>
</organism>
<name>A0ABT6EZS0_9SYNE</name>
<accession>A0ABT6EZS0</accession>
<reference evidence="1" key="1">
    <citation type="journal article" date="2022" name="Genome Biol. Evol.">
        <title>A New Gene Family Diagnostic for Intracellular Biomineralization of Amorphous Ca Carbonates by Cyanobacteria.</title>
        <authorList>
            <person name="Benzerara K."/>
            <person name="Duprat E."/>
            <person name="Bitard-Feildel T."/>
            <person name="Caumes G."/>
            <person name="Cassier-Chauvat C."/>
            <person name="Chauvat F."/>
            <person name="Dezi M."/>
            <person name="Diop S.I."/>
            <person name="Gaschignard G."/>
            <person name="Gorgen S."/>
            <person name="Gugger M."/>
            <person name="Lopez-Garcia P."/>
            <person name="Millet M."/>
            <person name="Skouri-Panet F."/>
            <person name="Moreira D."/>
            <person name="Callebaut I."/>
        </authorList>
    </citation>
    <scope>NUCLEOTIDE SEQUENCE</scope>
    <source>
        <strain evidence="1">G9</strain>
    </source>
</reference>
<reference evidence="1" key="2">
    <citation type="submission" date="2022-01" db="EMBL/GenBank/DDBJ databases">
        <authorList>
            <person name="Zivanovic Y."/>
            <person name="Moreira D."/>
            <person name="Lopez-Garcia P."/>
        </authorList>
    </citation>
    <scope>NUCLEOTIDE SEQUENCE</scope>
    <source>
        <strain evidence="1">G9</strain>
    </source>
</reference>
<keyword evidence="2" id="KW-1185">Reference proteome</keyword>
<dbReference type="RefSeq" id="WP_277866985.1">
    <property type="nucleotide sequence ID" value="NZ_JAKKUT010000002.1"/>
</dbReference>
<protein>
    <submittedName>
        <fullName evidence="1">Uncharacterized protein</fullName>
    </submittedName>
</protein>
<dbReference type="Proteomes" id="UP001154265">
    <property type="component" value="Unassembled WGS sequence"/>
</dbReference>
<evidence type="ECO:0000313" key="2">
    <source>
        <dbReference type="Proteomes" id="UP001154265"/>
    </source>
</evidence>
<evidence type="ECO:0000313" key="1">
    <source>
        <dbReference type="EMBL" id="MDG2991106.1"/>
    </source>
</evidence>
<dbReference type="EMBL" id="JAKKUT010000002">
    <property type="protein sequence ID" value="MDG2991106.1"/>
    <property type="molecule type" value="Genomic_DNA"/>
</dbReference>
<proteinExistence type="predicted"/>
<gene>
    <name evidence="1" type="ORF">L3556_09230</name>
</gene>
<sequence>MFAAYQNFIENHGVTLSSPAWDRVKQSIDHTHWDEPSTPLDLNNCGVLALIEADGADNDLNRGMYLELAISAFMEDAKLDHASSIHYRDFDYDTSIQPPYRWETGPS</sequence>